<name>X8AI98_MYCXE</name>
<dbReference type="GO" id="GO:0003985">
    <property type="term" value="F:acetyl-CoA C-acetyltransferase activity"/>
    <property type="evidence" value="ECO:0007669"/>
    <property type="project" value="UniProtKB-EC"/>
</dbReference>
<organism evidence="1">
    <name type="scientific">Mycobacterium xenopi 4042</name>
    <dbReference type="NCBI Taxonomy" id="1299334"/>
    <lineage>
        <taxon>Bacteria</taxon>
        <taxon>Bacillati</taxon>
        <taxon>Actinomycetota</taxon>
        <taxon>Actinomycetes</taxon>
        <taxon>Mycobacteriales</taxon>
        <taxon>Mycobacteriaceae</taxon>
        <taxon>Mycobacterium</taxon>
    </lineage>
</organism>
<evidence type="ECO:0000313" key="1">
    <source>
        <dbReference type="EMBL" id="EUA30600.1"/>
    </source>
</evidence>
<keyword evidence="1" id="KW-0808">Transferase</keyword>
<accession>X8AI98</accession>
<dbReference type="AlphaFoldDB" id="X8AI98"/>
<protein>
    <submittedName>
        <fullName evidence="1">Acetyl-CoA acetyltransferase domain protein</fullName>
        <ecNumber evidence="1">2.3.1.9</ecNumber>
    </submittedName>
</protein>
<dbReference type="EC" id="2.3.1.9" evidence="1"/>
<reference evidence="1" key="1">
    <citation type="submission" date="2014-01" db="EMBL/GenBank/DDBJ databases">
        <authorList>
            <person name="Brown-Elliot B."/>
            <person name="Wallace R."/>
            <person name="Lenaerts A."/>
            <person name="Ordway D."/>
            <person name="DeGroote M.A."/>
            <person name="Parker T."/>
            <person name="Sizemore C."/>
            <person name="Tallon L.J."/>
            <person name="Sadzewicz L.K."/>
            <person name="Sengamalay N."/>
            <person name="Fraser C.M."/>
            <person name="Hine E."/>
            <person name="Shefchek K.A."/>
            <person name="Das S.P."/>
            <person name="Tettelin H."/>
        </authorList>
    </citation>
    <scope>NUCLEOTIDE SEQUENCE [LARGE SCALE GENOMIC DNA]</scope>
    <source>
        <strain evidence="1">4042</strain>
    </source>
</reference>
<gene>
    <name evidence="1" type="primary">atoB3</name>
    <name evidence="1" type="ORF">I553_4857</name>
</gene>
<dbReference type="PATRIC" id="fig|1299334.3.peg.6532"/>
<dbReference type="EMBL" id="JAOB01000060">
    <property type="protein sequence ID" value="EUA30600.1"/>
    <property type="molecule type" value="Genomic_DNA"/>
</dbReference>
<keyword evidence="1" id="KW-0012">Acyltransferase</keyword>
<comment type="caution">
    <text evidence="1">The sequence shown here is derived from an EMBL/GenBank/DDBJ whole genome shotgun (WGS) entry which is preliminary data.</text>
</comment>
<dbReference type="Gene3D" id="3.40.47.10">
    <property type="match status" value="2"/>
</dbReference>
<dbReference type="InterPro" id="IPR016039">
    <property type="entry name" value="Thiolase-like"/>
</dbReference>
<proteinExistence type="predicted"/>
<sequence>MTAEKARKLGCTPIAKVHTAVLAGADPVIMLTAPIPPPRRLC</sequence>